<dbReference type="Gene3D" id="2.170.270.10">
    <property type="entry name" value="SET domain"/>
    <property type="match status" value="1"/>
</dbReference>
<dbReference type="PROSITE" id="PS50280">
    <property type="entry name" value="SET"/>
    <property type="match status" value="1"/>
</dbReference>
<evidence type="ECO:0000259" key="1">
    <source>
        <dbReference type="PROSITE" id="PS50280"/>
    </source>
</evidence>
<dbReference type="SUPFAM" id="SSF82199">
    <property type="entry name" value="SET domain"/>
    <property type="match status" value="1"/>
</dbReference>
<dbReference type="CDD" id="cd20071">
    <property type="entry name" value="SET_SMYD"/>
    <property type="match status" value="1"/>
</dbReference>
<dbReference type="PANTHER" id="PTHR12197:SF251">
    <property type="entry name" value="EG:BACR7C10.4 PROTEIN"/>
    <property type="match status" value="1"/>
</dbReference>
<dbReference type="Pfam" id="PF00856">
    <property type="entry name" value="SET"/>
    <property type="match status" value="1"/>
</dbReference>
<accession>A0A812PIX4</accession>
<proteinExistence type="predicted"/>
<dbReference type="InterPro" id="IPR046341">
    <property type="entry name" value="SET_dom_sf"/>
</dbReference>
<organism evidence="2 3">
    <name type="scientific">Symbiodinium pilosum</name>
    <name type="common">Dinoflagellate</name>
    <dbReference type="NCBI Taxonomy" id="2952"/>
    <lineage>
        <taxon>Eukaryota</taxon>
        <taxon>Sar</taxon>
        <taxon>Alveolata</taxon>
        <taxon>Dinophyceae</taxon>
        <taxon>Suessiales</taxon>
        <taxon>Symbiodiniaceae</taxon>
        <taxon>Symbiodinium</taxon>
    </lineage>
</organism>
<evidence type="ECO:0000313" key="3">
    <source>
        <dbReference type="Proteomes" id="UP000649617"/>
    </source>
</evidence>
<dbReference type="OrthoDB" id="265717at2759"/>
<name>A0A812PIX4_SYMPI</name>
<comment type="caution">
    <text evidence="2">The sequence shown here is derived from an EMBL/GenBank/DDBJ whole genome shotgun (WGS) entry which is preliminary data.</text>
</comment>
<feature type="domain" description="SET" evidence="1">
    <location>
        <begin position="28"/>
        <end position="127"/>
    </location>
</feature>
<dbReference type="Proteomes" id="UP000649617">
    <property type="component" value="Unassembled WGS sequence"/>
</dbReference>
<gene>
    <name evidence="2" type="primary">Smyd3</name>
    <name evidence="2" type="ORF">SPIL2461_LOCUS7894</name>
</gene>
<dbReference type="PANTHER" id="PTHR12197">
    <property type="entry name" value="HISTONE-LYSINE N-METHYLTRANSFERASE SMYD"/>
    <property type="match status" value="1"/>
</dbReference>
<dbReference type="GO" id="GO:0005634">
    <property type="term" value="C:nucleus"/>
    <property type="evidence" value="ECO:0007669"/>
    <property type="project" value="TreeGrafter"/>
</dbReference>
<protein>
    <submittedName>
        <fullName evidence="2">Smyd3 protein</fullName>
    </submittedName>
</protein>
<sequence length="523" mass="58054">MPLKASTALVRDVLGFVKMPDSLRGALLSFSFPRLDLEHGLVDVALQLAKLCKDRLPECKAFEVEWLQTGILVTEMNIFPGGRIFWTLSRINHSCAPNCVFTNSPGRWGLRTLRPIAKGEELTISYLGEELLLPTSQRKWLLWRSKCFVCQCLRCTSTEDPLRDRACACLGRAPRKWHVVNKPAVWQRADPSTKSRAVALLKEGTEFDSTGELRSTAEGLWVQIEECETNAQHSGWVLVDGAALGLGRLVEPSEGKLPLPPSHAGIIPGELRNRFQKRALGSRLGASANWYDQYKLESHVLPAASAAARWRQNSGDDQDPGSEVGLPAGWARLQGERWCCSCGASTGAMAAEKELSEVAQRVYALSLPDQKRASNAGVRGLALPEESFVLSALRLADDAGSLFGRRHWIWQWGLLFAVDLDLSLVRYTYMQWDAALASETAGMLLEVWDWLTSLGLSQEPSLFLHSRGQRLAKEMEGVTPTGSAKERFRELQVELRRRLEASTPSVSLLPPREFIPGTLFIAH</sequence>
<keyword evidence="3" id="KW-1185">Reference proteome</keyword>
<dbReference type="InterPro" id="IPR001214">
    <property type="entry name" value="SET_dom"/>
</dbReference>
<reference evidence="2" key="1">
    <citation type="submission" date="2021-02" db="EMBL/GenBank/DDBJ databases">
        <authorList>
            <person name="Dougan E. K."/>
            <person name="Rhodes N."/>
            <person name="Thang M."/>
            <person name="Chan C."/>
        </authorList>
    </citation>
    <scope>NUCLEOTIDE SEQUENCE</scope>
</reference>
<dbReference type="InterPro" id="IPR050869">
    <property type="entry name" value="H3K4_H4K5_MeTrfase"/>
</dbReference>
<dbReference type="EMBL" id="CAJNIZ010012703">
    <property type="protein sequence ID" value="CAE7336990.1"/>
    <property type="molecule type" value="Genomic_DNA"/>
</dbReference>
<dbReference type="AlphaFoldDB" id="A0A812PIX4"/>
<evidence type="ECO:0000313" key="2">
    <source>
        <dbReference type="EMBL" id="CAE7336990.1"/>
    </source>
</evidence>